<dbReference type="EC" id="3.1.3.48" evidence="2"/>
<evidence type="ECO:0000256" key="4">
    <source>
        <dbReference type="ARBA" id="ARBA00022801"/>
    </source>
</evidence>
<evidence type="ECO:0000259" key="11">
    <source>
        <dbReference type="PROSITE" id="PS50056"/>
    </source>
</evidence>
<keyword evidence="4" id="KW-0378">Hydrolase</keyword>
<dbReference type="PROSITE" id="PS50056">
    <property type="entry name" value="TYR_PHOSPHATASE_2"/>
    <property type="match status" value="1"/>
</dbReference>
<dbReference type="GeneID" id="25902721"/>
<evidence type="ECO:0000256" key="6">
    <source>
        <dbReference type="ARBA" id="ARBA00023157"/>
    </source>
</evidence>
<proteinExistence type="inferred from homology"/>
<protein>
    <recommendedName>
        <fullName evidence="2">protein-tyrosine-phosphatase</fullName>
        <ecNumber evidence="2">3.1.3.48</ecNumber>
    </recommendedName>
</protein>
<dbReference type="FunFam" id="3.90.190.10:FF:000086">
    <property type="entry name" value="Protein tyrosine phosphatase-like protein"/>
    <property type="match status" value="1"/>
</dbReference>
<keyword evidence="6" id="KW-1015">Disulfide bond</keyword>
<dbReference type="SUPFAM" id="SSF52799">
    <property type="entry name" value="(Phosphotyrosine protein) phosphatases II"/>
    <property type="match status" value="1"/>
</dbReference>
<evidence type="ECO:0000256" key="9">
    <source>
        <dbReference type="ARBA" id="ARBA00051722"/>
    </source>
</evidence>
<dbReference type="Gene3D" id="3.90.190.10">
    <property type="entry name" value="Protein tyrosine phosphatase superfamily"/>
    <property type="match status" value="1"/>
</dbReference>
<evidence type="ECO:0000256" key="2">
    <source>
        <dbReference type="ARBA" id="ARBA00013064"/>
    </source>
</evidence>
<keyword evidence="13" id="KW-1185">Reference proteome</keyword>
<dbReference type="GO" id="GO:0005737">
    <property type="term" value="C:cytoplasm"/>
    <property type="evidence" value="ECO:0007669"/>
    <property type="project" value="UniProtKB-ARBA"/>
</dbReference>
<dbReference type="AlphaFoldDB" id="A0A0L0G9Q5"/>
<accession>A0A0L0G9Q5</accession>
<feature type="domain" description="Tyrosine-protein phosphatase" evidence="10">
    <location>
        <begin position="2"/>
        <end position="150"/>
    </location>
</feature>
<evidence type="ECO:0000259" key="10">
    <source>
        <dbReference type="PROSITE" id="PS50054"/>
    </source>
</evidence>
<keyword evidence="7" id="KW-0449">Lipoprotein</keyword>
<gene>
    <name evidence="12" type="ORF">SARC_02217</name>
</gene>
<dbReference type="InterPro" id="IPR050561">
    <property type="entry name" value="PTP"/>
</dbReference>
<dbReference type="Proteomes" id="UP000054560">
    <property type="component" value="Unassembled WGS sequence"/>
</dbReference>
<keyword evidence="5" id="KW-0904">Protein phosphatase</keyword>
<dbReference type="OrthoDB" id="5632at2759"/>
<evidence type="ECO:0000256" key="1">
    <source>
        <dbReference type="ARBA" id="ARBA00009580"/>
    </source>
</evidence>
<dbReference type="EMBL" id="KQ241693">
    <property type="protein sequence ID" value="KNC85596.1"/>
    <property type="molecule type" value="Genomic_DNA"/>
</dbReference>
<organism evidence="12 13">
    <name type="scientific">Sphaeroforma arctica JP610</name>
    <dbReference type="NCBI Taxonomy" id="667725"/>
    <lineage>
        <taxon>Eukaryota</taxon>
        <taxon>Ichthyosporea</taxon>
        <taxon>Ichthyophonida</taxon>
        <taxon>Sphaeroforma</taxon>
    </lineage>
</organism>
<dbReference type="SMART" id="SM00404">
    <property type="entry name" value="PTPc_motif"/>
    <property type="match status" value="1"/>
</dbReference>
<keyword evidence="3" id="KW-0488">Methylation</keyword>
<evidence type="ECO:0000256" key="8">
    <source>
        <dbReference type="ARBA" id="ARBA00023289"/>
    </source>
</evidence>
<comment type="similarity">
    <text evidence="1">Belongs to the protein-tyrosine phosphatase family.</text>
</comment>
<evidence type="ECO:0000313" key="12">
    <source>
        <dbReference type="EMBL" id="KNC85596.1"/>
    </source>
</evidence>
<dbReference type="InterPro" id="IPR003595">
    <property type="entry name" value="Tyr_Pase_cat"/>
</dbReference>
<comment type="catalytic activity">
    <reaction evidence="9">
        <text>O-phospho-L-tyrosyl-[protein] + H2O = L-tyrosyl-[protein] + phosphate</text>
        <dbReference type="Rhea" id="RHEA:10684"/>
        <dbReference type="Rhea" id="RHEA-COMP:10136"/>
        <dbReference type="Rhea" id="RHEA-COMP:20101"/>
        <dbReference type="ChEBI" id="CHEBI:15377"/>
        <dbReference type="ChEBI" id="CHEBI:43474"/>
        <dbReference type="ChEBI" id="CHEBI:46858"/>
        <dbReference type="ChEBI" id="CHEBI:61978"/>
        <dbReference type="EC" id="3.1.3.48"/>
    </reaction>
</comment>
<dbReference type="InterPro" id="IPR020422">
    <property type="entry name" value="TYR_PHOSPHATASE_DUAL_dom"/>
</dbReference>
<dbReference type="CDD" id="cd14500">
    <property type="entry name" value="PTP-IVa"/>
    <property type="match status" value="1"/>
</dbReference>
<evidence type="ECO:0000256" key="3">
    <source>
        <dbReference type="ARBA" id="ARBA00022481"/>
    </source>
</evidence>
<dbReference type="eggNOG" id="KOG2836">
    <property type="taxonomic scope" value="Eukaryota"/>
</dbReference>
<name>A0A0L0G9Q5_9EUKA</name>
<dbReference type="PROSITE" id="PS50054">
    <property type="entry name" value="TYR_PHOSPHATASE_DUAL"/>
    <property type="match status" value="1"/>
</dbReference>
<evidence type="ECO:0000313" key="13">
    <source>
        <dbReference type="Proteomes" id="UP000054560"/>
    </source>
</evidence>
<dbReference type="RefSeq" id="XP_014159498.1">
    <property type="nucleotide sequence ID" value="XM_014304023.1"/>
</dbReference>
<sequence length="154" mass="17074">MNPISVVEHKGMRFVIMDAPSNSNLPSYLQELKRNGVQHVVRVCDPTYEIELLEREGIQVHDWSFPDGESPPSWVITNWLAIVQPGCRLAIHCVAGLGRAPVLVAVALMENGVEAEDAVAMIRKGRRGAINSKQLRFLQKYKPRGSAQGCCIIL</sequence>
<evidence type="ECO:0000256" key="7">
    <source>
        <dbReference type="ARBA" id="ARBA00023288"/>
    </source>
</evidence>
<dbReference type="InterPro" id="IPR000387">
    <property type="entry name" value="Tyr_Pase_dom"/>
</dbReference>
<dbReference type="PANTHER" id="PTHR23339">
    <property type="entry name" value="TYROSINE SPECIFIC PROTEIN PHOSPHATASE AND DUAL SPECIFICITY PROTEIN PHOSPHATASE"/>
    <property type="match status" value="1"/>
</dbReference>
<evidence type="ECO:0000256" key="5">
    <source>
        <dbReference type="ARBA" id="ARBA00022912"/>
    </source>
</evidence>
<dbReference type="STRING" id="667725.A0A0L0G9Q5"/>
<keyword evidence="8" id="KW-0636">Prenylation</keyword>
<feature type="domain" description="Tyrosine specific protein phosphatases" evidence="11">
    <location>
        <begin position="84"/>
        <end position="137"/>
    </location>
</feature>
<dbReference type="InterPro" id="IPR029021">
    <property type="entry name" value="Prot-tyrosine_phosphatase-like"/>
</dbReference>
<dbReference type="GO" id="GO:0004725">
    <property type="term" value="F:protein tyrosine phosphatase activity"/>
    <property type="evidence" value="ECO:0007669"/>
    <property type="project" value="UniProtKB-EC"/>
</dbReference>
<reference evidence="12 13" key="1">
    <citation type="submission" date="2011-02" db="EMBL/GenBank/DDBJ databases">
        <title>The Genome Sequence of Sphaeroforma arctica JP610.</title>
        <authorList>
            <consortium name="The Broad Institute Genome Sequencing Platform"/>
            <person name="Russ C."/>
            <person name="Cuomo C."/>
            <person name="Young S.K."/>
            <person name="Zeng Q."/>
            <person name="Gargeya S."/>
            <person name="Alvarado L."/>
            <person name="Berlin A."/>
            <person name="Chapman S.B."/>
            <person name="Chen Z."/>
            <person name="Freedman E."/>
            <person name="Gellesch M."/>
            <person name="Goldberg J."/>
            <person name="Griggs A."/>
            <person name="Gujja S."/>
            <person name="Heilman E."/>
            <person name="Heiman D."/>
            <person name="Howarth C."/>
            <person name="Mehta T."/>
            <person name="Neiman D."/>
            <person name="Pearson M."/>
            <person name="Roberts A."/>
            <person name="Saif S."/>
            <person name="Shea T."/>
            <person name="Shenoy N."/>
            <person name="Sisk P."/>
            <person name="Stolte C."/>
            <person name="Sykes S."/>
            <person name="White J."/>
            <person name="Yandava C."/>
            <person name="Burger G."/>
            <person name="Gray M.W."/>
            <person name="Holland P.W.H."/>
            <person name="King N."/>
            <person name="Lang F.B.F."/>
            <person name="Roger A.J."/>
            <person name="Ruiz-Trillo I."/>
            <person name="Haas B."/>
            <person name="Nusbaum C."/>
            <person name="Birren B."/>
        </authorList>
    </citation>
    <scope>NUCLEOTIDE SEQUENCE [LARGE SCALE GENOMIC DNA]</scope>
    <source>
        <strain evidence="12 13">JP610</strain>
    </source>
</reference>